<keyword evidence="2 11" id="KW-0813">Transport</keyword>
<keyword evidence="6" id="KW-0408">Iron</keyword>
<keyword evidence="5 11" id="KW-0812">Transmembrane</keyword>
<dbReference type="PANTHER" id="PTHR32552">
    <property type="entry name" value="FERRICHROME IRON RECEPTOR-RELATED"/>
    <property type="match status" value="1"/>
</dbReference>
<dbReference type="RefSeq" id="WP_184474551.1">
    <property type="nucleotide sequence ID" value="NZ_JACHOV010000003.1"/>
</dbReference>
<feature type="signal peptide" evidence="13">
    <location>
        <begin position="1"/>
        <end position="24"/>
    </location>
</feature>
<evidence type="ECO:0000259" key="14">
    <source>
        <dbReference type="Pfam" id="PF00593"/>
    </source>
</evidence>
<name>A0A840HT83_9SPHN</name>
<evidence type="ECO:0000256" key="2">
    <source>
        <dbReference type="ARBA" id="ARBA00022448"/>
    </source>
</evidence>
<keyword evidence="16" id="KW-0675">Receptor</keyword>
<gene>
    <name evidence="16" type="ORF">HNQ99_001009</name>
</gene>
<dbReference type="Proteomes" id="UP000575068">
    <property type="component" value="Unassembled WGS sequence"/>
</dbReference>
<reference evidence="16 17" key="1">
    <citation type="submission" date="2020-08" db="EMBL/GenBank/DDBJ databases">
        <title>Genomic Encyclopedia of Type Strains, Phase IV (KMG-IV): sequencing the most valuable type-strain genomes for metagenomic binning, comparative biology and taxonomic classification.</title>
        <authorList>
            <person name="Goeker M."/>
        </authorList>
    </citation>
    <scope>NUCLEOTIDE SEQUENCE [LARGE SCALE GENOMIC DNA]</scope>
    <source>
        <strain evidence="16 17">DSM 7465</strain>
    </source>
</reference>
<dbReference type="InterPro" id="IPR036942">
    <property type="entry name" value="Beta-barrel_TonB_sf"/>
</dbReference>
<evidence type="ECO:0000256" key="11">
    <source>
        <dbReference type="PROSITE-ProRule" id="PRU01360"/>
    </source>
</evidence>
<evidence type="ECO:0000256" key="8">
    <source>
        <dbReference type="ARBA" id="ARBA00023077"/>
    </source>
</evidence>
<evidence type="ECO:0000256" key="10">
    <source>
        <dbReference type="ARBA" id="ARBA00023237"/>
    </source>
</evidence>
<comment type="caution">
    <text evidence="16">The sequence shown here is derived from an EMBL/GenBank/DDBJ whole genome shotgun (WGS) entry which is preliminary data.</text>
</comment>
<dbReference type="Pfam" id="PF00593">
    <property type="entry name" value="TonB_dep_Rec_b-barrel"/>
    <property type="match status" value="1"/>
</dbReference>
<evidence type="ECO:0000313" key="16">
    <source>
        <dbReference type="EMBL" id="MBB4640716.1"/>
    </source>
</evidence>
<evidence type="ECO:0000259" key="15">
    <source>
        <dbReference type="Pfam" id="PF07715"/>
    </source>
</evidence>
<evidence type="ECO:0000256" key="13">
    <source>
        <dbReference type="SAM" id="SignalP"/>
    </source>
</evidence>
<keyword evidence="7" id="KW-0406">Ion transport</keyword>
<comment type="similarity">
    <text evidence="11 12">Belongs to the TonB-dependent receptor family.</text>
</comment>
<keyword evidence="13" id="KW-0732">Signal</keyword>
<evidence type="ECO:0000256" key="3">
    <source>
        <dbReference type="ARBA" id="ARBA00022452"/>
    </source>
</evidence>
<evidence type="ECO:0000256" key="9">
    <source>
        <dbReference type="ARBA" id="ARBA00023136"/>
    </source>
</evidence>
<organism evidence="16 17">
    <name type="scientific">Rhizorhapis suberifaciens</name>
    <name type="common">corky root of lettuce</name>
    <dbReference type="NCBI Taxonomy" id="13656"/>
    <lineage>
        <taxon>Bacteria</taxon>
        <taxon>Pseudomonadati</taxon>
        <taxon>Pseudomonadota</taxon>
        <taxon>Alphaproteobacteria</taxon>
        <taxon>Sphingomonadales</taxon>
        <taxon>Sphingomonadaceae</taxon>
        <taxon>Rhizorhapis</taxon>
    </lineage>
</organism>
<accession>A0A840HT83</accession>
<feature type="domain" description="TonB-dependent receptor plug" evidence="15">
    <location>
        <begin position="52"/>
        <end position="164"/>
    </location>
</feature>
<protein>
    <submittedName>
        <fullName evidence="16">Outer membrane receptor protein involved in Fe transport</fullName>
    </submittedName>
</protein>
<evidence type="ECO:0000256" key="1">
    <source>
        <dbReference type="ARBA" id="ARBA00004571"/>
    </source>
</evidence>
<evidence type="ECO:0000256" key="7">
    <source>
        <dbReference type="ARBA" id="ARBA00023065"/>
    </source>
</evidence>
<dbReference type="Pfam" id="PF07715">
    <property type="entry name" value="Plug"/>
    <property type="match status" value="1"/>
</dbReference>
<keyword evidence="3 11" id="KW-1134">Transmembrane beta strand</keyword>
<dbReference type="PROSITE" id="PS52016">
    <property type="entry name" value="TONB_DEPENDENT_REC_3"/>
    <property type="match status" value="1"/>
</dbReference>
<dbReference type="SUPFAM" id="SSF56935">
    <property type="entry name" value="Porins"/>
    <property type="match status" value="1"/>
</dbReference>
<keyword evidence="9 11" id="KW-0472">Membrane</keyword>
<feature type="domain" description="TonB-dependent receptor-like beta-barrel" evidence="14">
    <location>
        <begin position="373"/>
        <end position="838"/>
    </location>
</feature>
<evidence type="ECO:0000256" key="5">
    <source>
        <dbReference type="ARBA" id="ARBA00022692"/>
    </source>
</evidence>
<feature type="chain" id="PRO_5032582627" evidence="13">
    <location>
        <begin position="25"/>
        <end position="874"/>
    </location>
</feature>
<dbReference type="InterPro" id="IPR039426">
    <property type="entry name" value="TonB-dep_rcpt-like"/>
</dbReference>
<keyword evidence="4" id="KW-0410">Iron transport</keyword>
<dbReference type="InterPro" id="IPR000531">
    <property type="entry name" value="Beta-barrel_TonB"/>
</dbReference>
<dbReference type="Gene3D" id="2.40.170.20">
    <property type="entry name" value="TonB-dependent receptor, beta-barrel domain"/>
    <property type="match status" value="2"/>
</dbReference>
<comment type="subcellular location">
    <subcellularLocation>
        <location evidence="1 11">Cell outer membrane</location>
        <topology evidence="1 11">Multi-pass membrane protein</topology>
    </subcellularLocation>
</comment>
<dbReference type="EMBL" id="JACHOV010000003">
    <property type="protein sequence ID" value="MBB4640716.1"/>
    <property type="molecule type" value="Genomic_DNA"/>
</dbReference>
<dbReference type="AlphaFoldDB" id="A0A840HT83"/>
<evidence type="ECO:0000313" key="17">
    <source>
        <dbReference type="Proteomes" id="UP000575068"/>
    </source>
</evidence>
<dbReference type="PANTHER" id="PTHR32552:SF81">
    <property type="entry name" value="TONB-DEPENDENT OUTER MEMBRANE RECEPTOR"/>
    <property type="match status" value="1"/>
</dbReference>
<proteinExistence type="inferred from homology"/>
<dbReference type="GO" id="GO:0006826">
    <property type="term" value="P:iron ion transport"/>
    <property type="evidence" value="ECO:0007669"/>
    <property type="project" value="UniProtKB-KW"/>
</dbReference>
<evidence type="ECO:0000256" key="6">
    <source>
        <dbReference type="ARBA" id="ARBA00023004"/>
    </source>
</evidence>
<evidence type="ECO:0000256" key="4">
    <source>
        <dbReference type="ARBA" id="ARBA00022496"/>
    </source>
</evidence>
<dbReference type="GO" id="GO:0009279">
    <property type="term" value="C:cell outer membrane"/>
    <property type="evidence" value="ECO:0007669"/>
    <property type="project" value="UniProtKB-SubCell"/>
</dbReference>
<evidence type="ECO:0000256" key="12">
    <source>
        <dbReference type="RuleBase" id="RU003357"/>
    </source>
</evidence>
<keyword evidence="17" id="KW-1185">Reference proteome</keyword>
<sequence>MISIQLKPSMLAIAIASLPVSAMAQDAAGVDATEAGGIQPIVVTAQKRAENVQDVPIAISTFTASALQERAVGDVSQLSNIAPNVSLDAGTPFSASPAVLAAFIRGIGADDFAFNIDPGVGIYVDGVYLARTVGANQDLLDVERIEVLKGPQGTLFGRNTIGGAISIVTRDPGDEFRFTGDVTTGSYDLIQVRGSADLPISDSLSSSVTFGVKNRKGFLKRLVFDDARAANADPFTAFSQAGRDSAAREGVTDNWNMRGKLKWDNGGPLSLVLSGDYTKDKSTTANKLLGTTEFVPGPFAPTNPFPGTAFNDGSIPVFGPPAGGFLFAGLYNFCIGATGAEISARNANALCGVRGTQFNPALQLGSLASVNVDADPTNDRIPWDSRFLVNDVDKSYASGNSFSDLKTWGLGGTLQYDVSDALTLKSITGYRELHWKAGVDADGSPLNFGQLSFTMNQWQFSQELQVLGHALDSKLNYVLGAYYFKEAGDLHDYVTFAEGLLQVDGPNDLKTENYAFFGQIDYRPIDLIGITVGGRYTHEKKWFEGGQQDLNGLNYKLFGCSDANGNVTPDAPFPLVPALSCQTALRFPDPTNPLRLYTPGVNRKTFSNFSPKVGVQVHPNDDVMVYASWSKGYKTGGWTTRLSNPQGNVAPDFDEEKATTWEAGIKSTLIDRRLQLNAAVFTTDYKGIQLNIQIGTSPTIDNAGDARIKGFELEMVAAPVDGLTISGSVGHLDAEYSSVAAGALAVSGANPFQAGISEGATLPKTPSWKTNISPRYEAKLGNGGSLVFLGDWTHISSMWNDTQRTFLMKRPSADMVNASVTYEEPNGHWTLTVGGTNLTKDRYLTSGGSNIAAGVMFGTYNRPREWYARLGVKF</sequence>
<dbReference type="InterPro" id="IPR012910">
    <property type="entry name" value="Plug_dom"/>
</dbReference>
<keyword evidence="10 11" id="KW-0998">Cell outer membrane</keyword>
<keyword evidence="8 12" id="KW-0798">TonB box</keyword>